<feature type="compositionally biased region" description="Pro residues" evidence="1">
    <location>
        <begin position="236"/>
        <end position="252"/>
    </location>
</feature>
<feature type="region of interest" description="Disordered" evidence="1">
    <location>
        <begin position="1018"/>
        <end position="1070"/>
    </location>
</feature>
<feature type="compositionally biased region" description="Basic and acidic residues" evidence="1">
    <location>
        <begin position="367"/>
        <end position="376"/>
    </location>
</feature>
<name>A0A9P0H9D2_NEZVI</name>
<protein>
    <submittedName>
        <fullName evidence="2">Uncharacterized protein</fullName>
    </submittedName>
</protein>
<feature type="compositionally biased region" description="Polar residues" evidence="1">
    <location>
        <begin position="1050"/>
        <end position="1064"/>
    </location>
</feature>
<feature type="compositionally biased region" description="Polar residues" evidence="1">
    <location>
        <begin position="733"/>
        <end position="746"/>
    </location>
</feature>
<feature type="compositionally biased region" description="Pro residues" evidence="1">
    <location>
        <begin position="190"/>
        <end position="227"/>
    </location>
</feature>
<feature type="compositionally biased region" description="Polar residues" evidence="1">
    <location>
        <begin position="712"/>
        <end position="725"/>
    </location>
</feature>
<feature type="compositionally biased region" description="Low complexity" evidence="1">
    <location>
        <begin position="748"/>
        <end position="761"/>
    </location>
</feature>
<evidence type="ECO:0000313" key="2">
    <source>
        <dbReference type="EMBL" id="CAH1397831.1"/>
    </source>
</evidence>
<evidence type="ECO:0000313" key="3">
    <source>
        <dbReference type="Proteomes" id="UP001152798"/>
    </source>
</evidence>
<dbReference type="AlphaFoldDB" id="A0A9P0H9D2"/>
<feature type="region of interest" description="Disordered" evidence="1">
    <location>
        <begin position="189"/>
        <end position="627"/>
    </location>
</feature>
<accession>A0A9P0H9D2</accession>
<feature type="compositionally biased region" description="Low complexity" evidence="1">
    <location>
        <begin position="1020"/>
        <end position="1030"/>
    </location>
</feature>
<feature type="region of interest" description="Disordered" evidence="1">
    <location>
        <begin position="698"/>
        <end position="773"/>
    </location>
</feature>
<dbReference type="OrthoDB" id="6630523at2759"/>
<dbReference type="Proteomes" id="UP001152798">
    <property type="component" value="Chromosome 4"/>
</dbReference>
<dbReference type="EMBL" id="OV725080">
    <property type="protein sequence ID" value="CAH1397831.1"/>
    <property type="molecule type" value="Genomic_DNA"/>
</dbReference>
<feature type="compositionally biased region" description="Polar residues" evidence="1">
    <location>
        <begin position="603"/>
        <end position="627"/>
    </location>
</feature>
<feature type="compositionally biased region" description="Pro residues" evidence="1">
    <location>
        <begin position="299"/>
        <end position="310"/>
    </location>
</feature>
<feature type="compositionally biased region" description="Pro residues" evidence="1">
    <location>
        <begin position="392"/>
        <end position="405"/>
    </location>
</feature>
<organism evidence="2 3">
    <name type="scientific">Nezara viridula</name>
    <name type="common">Southern green stink bug</name>
    <name type="synonym">Cimex viridulus</name>
    <dbReference type="NCBI Taxonomy" id="85310"/>
    <lineage>
        <taxon>Eukaryota</taxon>
        <taxon>Metazoa</taxon>
        <taxon>Ecdysozoa</taxon>
        <taxon>Arthropoda</taxon>
        <taxon>Hexapoda</taxon>
        <taxon>Insecta</taxon>
        <taxon>Pterygota</taxon>
        <taxon>Neoptera</taxon>
        <taxon>Paraneoptera</taxon>
        <taxon>Hemiptera</taxon>
        <taxon>Heteroptera</taxon>
        <taxon>Panheteroptera</taxon>
        <taxon>Pentatomomorpha</taxon>
        <taxon>Pentatomoidea</taxon>
        <taxon>Pentatomidae</taxon>
        <taxon>Pentatominae</taxon>
        <taxon>Nezara</taxon>
    </lineage>
</organism>
<evidence type="ECO:0000256" key="1">
    <source>
        <dbReference type="SAM" id="MobiDB-lite"/>
    </source>
</evidence>
<gene>
    <name evidence="2" type="ORF">NEZAVI_LOCUS7591</name>
</gene>
<keyword evidence="3" id="KW-1185">Reference proteome</keyword>
<feature type="compositionally biased region" description="Polar residues" evidence="1">
    <location>
        <begin position="530"/>
        <end position="548"/>
    </location>
</feature>
<sequence length="1094" mass="119559">MKFEKVNIDFVMRANSDARELSQFPADLEQSENTGPRSWRKFSKIFCTDNCYRLLALVIFGRPLRVPSSSVILLLTIALLVSGEAPTENSSGPLASITQRIARWFFSNKDKNQQQQPTNHVRSSQYYAQERGKNQKIRDCSPCNAIPWIPVARAVNHVPATYTDNGQQYSFHVPTISLAALPLVSNQYGPPKPEYGPPKPEYGPPKPEYGPPKPEYGPPKPEYGPPKPEYEQPKPEYGPPKPDYGPPKPEYGPPKSEYGPPKPEYGPPKPEYGPPKPEYGPPKPDYGTPNPSGGSPKPDYSPPDLRPPPKSEYGPPSSEYGPPKPEYGPPKSDYGPPKPEYGPPKSEYGPPNPEYGPPKSEYGPPKPDFRDPKLDFRPPQSGHGKPSNGYGPPKPSYGPPKPEYGPPKAEYGPPNQQYGPPIIGHSPSPPKPNYGPPKNYYGPPNGGSKPGPQYLPPSKSFGPPRPLNGPKHSYGPPKNFHGPLRFNNPPKTYGPPQNNYGPPRGQDVAPSKPKPNYAVPNQLRLPQPTPHSQPQNSATDSVSYQQYLSPPPLNGGHYSSLTKPIPRCPSTGPDLSHGDGGLEPVKDGVGDFGQLPLSDSAHEASSVTVSHLGSSTQRPTIAQNPGENTQVFVTKSIPVSEYLSSIEYPMQIIQAPLLDVPDLPKYVNLGYHTFNQHLYNQYHDSDKSSSLVKSVTTKANSIPSDSKENRFTDNQGASTFVLSNDGSRDSHSSDYNGTAYDSQSVEVPSWQTTQSQSSPQPFVHQTSPTPKPRQVHQIIIPYVRDSPQARKVPPPPESDLSAVYLNRAVTAPDNSQTTDINYPLTATGSENLESLHLPQVLNSLPPDVMNKLLEIGFTQQETGKGHLQHVIADNIRAILQGEEDTVDLARLQKNIDTWTVEGYGKRDTIPQNSKVIPEEYFTTPATEEETKPTSPDHDMSASQHVPVTFKAPDGKKGDEEVKEETFIHEVNGWSLAETKLKPSTEQPSTTTKPWEQLGAVSISPLTKEKVYVVTPLTTFPSSPESSSPSSLVERITASSSSTIQKEEVSTEASISTAELTASTKSPKRKDIEEEIAAAVKYLGSAANLSKSSLT</sequence>
<feature type="compositionally biased region" description="Pro residues" evidence="1">
    <location>
        <begin position="260"/>
        <end position="284"/>
    </location>
</feature>
<reference evidence="2" key="1">
    <citation type="submission" date="2022-01" db="EMBL/GenBank/DDBJ databases">
        <authorList>
            <person name="King R."/>
        </authorList>
    </citation>
    <scope>NUCLEOTIDE SEQUENCE</scope>
</reference>
<proteinExistence type="predicted"/>